<dbReference type="AlphaFoldDB" id="A0A4Q7J7B5"/>
<name>A0A4Q7J7B5_9PSEU</name>
<evidence type="ECO:0000313" key="1">
    <source>
        <dbReference type="EMBL" id="RZQ63067.1"/>
    </source>
</evidence>
<dbReference type="OrthoDB" id="4965972at2"/>
<accession>A0A4Q7J7B5</accession>
<organism evidence="1 2">
    <name type="scientific">Amycolatopsis suaedae</name>
    <dbReference type="NCBI Taxonomy" id="2510978"/>
    <lineage>
        <taxon>Bacteria</taxon>
        <taxon>Bacillati</taxon>
        <taxon>Actinomycetota</taxon>
        <taxon>Actinomycetes</taxon>
        <taxon>Pseudonocardiales</taxon>
        <taxon>Pseudonocardiaceae</taxon>
        <taxon>Amycolatopsis</taxon>
    </lineage>
</organism>
<dbReference type="EMBL" id="SFCC01000007">
    <property type="protein sequence ID" value="RZQ63067.1"/>
    <property type="molecule type" value="Genomic_DNA"/>
</dbReference>
<dbReference type="Gene3D" id="1.25.40.10">
    <property type="entry name" value="Tetratricopeptide repeat domain"/>
    <property type="match status" value="1"/>
</dbReference>
<reference evidence="1 2" key="1">
    <citation type="submission" date="2019-02" db="EMBL/GenBank/DDBJ databases">
        <title>Draft genome sequence of Amycolatopsis sp. 8-3EHSu isolated from roots of Suaeda maritima.</title>
        <authorList>
            <person name="Duangmal K."/>
            <person name="Chantavorakit T."/>
        </authorList>
    </citation>
    <scope>NUCLEOTIDE SEQUENCE [LARGE SCALE GENOMIC DNA]</scope>
    <source>
        <strain evidence="1 2">8-3EHSu</strain>
    </source>
</reference>
<sequence>MPSPARYRIDPETLREVLDNPADVTGWLDAALATAGPDTGHAEHTELGVAARQLGRLELAEKELGQAVELAADPAQRVLALARQAHVYQWQGRFALAESQSRRCLRDAHLAGDEAHVVYLHAGLCAYDAGDWELAAQRFGTAVRLGQYSGDAEAIAQARTALDAAETAVFVQRITPHVQRLVTAVHEVTAREVAPEVFTALGTPPHAGTFAELGLLGVIGPVAIQVVRGLHRYVDDLDERLDDLVAAGWLLRTPHTMVVSGKGRALLRQLAAAQSHTADRLWGRPGELKVLLDEVVAGAVGTSGGPAFDVLAPLTLEPEGAGAVFHRLNALRYHRIDAHAHAWLSEGLTARQVRELPAGSAARQRIETVTDRIAARAYRPLSPARRSQLLAGLTGLATYPARHRAS</sequence>
<gene>
    <name evidence="1" type="ORF">EWH70_15365</name>
</gene>
<keyword evidence="2" id="KW-1185">Reference proteome</keyword>
<dbReference type="InterPro" id="IPR011990">
    <property type="entry name" value="TPR-like_helical_dom_sf"/>
</dbReference>
<dbReference type="Proteomes" id="UP000292003">
    <property type="component" value="Unassembled WGS sequence"/>
</dbReference>
<dbReference type="RefSeq" id="WP_130476071.1">
    <property type="nucleotide sequence ID" value="NZ_SFCC01000007.1"/>
</dbReference>
<proteinExistence type="predicted"/>
<evidence type="ECO:0000313" key="2">
    <source>
        <dbReference type="Proteomes" id="UP000292003"/>
    </source>
</evidence>
<dbReference type="SUPFAM" id="SSF48452">
    <property type="entry name" value="TPR-like"/>
    <property type="match status" value="1"/>
</dbReference>
<protein>
    <recommendedName>
        <fullName evidence="3">Tetratricopeptide repeat protein</fullName>
    </recommendedName>
</protein>
<evidence type="ECO:0008006" key="3">
    <source>
        <dbReference type="Google" id="ProtNLM"/>
    </source>
</evidence>
<comment type="caution">
    <text evidence="1">The sequence shown here is derived from an EMBL/GenBank/DDBJ whole genome shotgun (WGS) entry which is preliminary data.</text>
</comment>